<organism evidence="7 8">
    <name type="scientific">Leptobrachium leishanense</name>
    <name type="common">Leishan spiny toad</name>
    <dbReference type="NCBI Taxonomy" id="445787"/>
    <lineage>
        <taxon>Eukaryota</taxon>
        <taxon>Metazoa</taxon>
        <taxon>Chordata</taxon>
        <taxon>Craniata</taxon>
        <taxon>Vertebrata</taxon>
        <taxon>Euteleostomi</taxon>
        <taxon>Amphibia</taxon>
        <taxon>Batrachia</taxon>
        <taxon>Anura</taxon>
        <taxon>Pelobatoidea</taxon>
        <taxon>Megophryidae</taxon>
        <taxon>Leptobrachium</taxon>
    </lineage>
</organism>
<dbReference type="Pfam" id="PF00098">
    <property type="entry name" value="zf-CCHC"/>
    <property type="match status" value="1"/>
</dbReference>
<evidence type="ECO:0000259" key="4">
    <source>
        <dbReference type="PROSITE" id="PS50158"/>
    </source>
</evidence>
<reference evidence="7" key="1">
    <citation type="submission" date="2025-08" db="UniProtKB">
        <authorList>
            <consortium name="Ensembl"/>
        </authorList>
    </citation>
    <scope>IDENTIFICATION</scope>
</reference>
<proteinExistence type="predicted"/>
<evidence type="ECO:0000256" key="2">
    <source>
        <dbReference type="PROSITE-ProRule" id="PRU00047"/>
    </source>
</evidence>
<dbReference type="Ensembl" id="ENSLLET00000043092.1">
    <property type="protein sequence ID" value="ENSLLEP00000041427.1"/>
    <property type="gene ID" value="ENSLLEG00000026370.1"/>
</dbReference>
<dbReference type="InterPro" id="IPR038269">
    <property type="entry name" value="SCAN_sf"/>
</dbReference>
<evidence type="ECO:0000256" key="3">
    <source>
        <dbReference type="SAM" id="MobiDB-lite"/>
    </source>
</evidence>
<dbReference type="GeneTree" id="ENSGT01050000244855"/>
<reference evidence="7" key="2">
    <citation type="submission" date="2025-09" db="UniProtKB">
        <authorList>
            <consortium name="Ensembl"/>
        </authorList>
    </citation>
    <scope>IDENTIFICATION</scope>
</reference>
<dbReference type="PANTHER" id="PTHR37984">
    <property type="entry name" value="PROTEIN CBG26694"/>
    <property type="match status" value="1"/>
</dbReference>
<dbReference type="FunFam" id="1.10.340.70:FF:000001">
    <property type="entry name" value="Retrovirus-related Pol polyprotein from transposon gypsy-like Protein"/>
    <property type="match status" value="1"/>
</dbReference>
<dbReference type="PROSITE" id="PS50994">
    <property type="entry name" value="INTEGRASE"/>
    <property type="match status" value="1"/>
</dbReference>
<dbReference type="InterPro" id="IPR054465">
    <property type="entry name" value="Integrase_p58-like_C"/>
</dbReference>
<evidence type="ECO:0000313" key="8">
    <source>
        <dbReference type="Proteomes" id="UP000694569"/>
    </source>
</evidence>
<dbReference type="Gene3D" id="1.10.340.70">
    <property type="match status" value="1"/>
</dbReference>
<dbReference type="InterPro" id="IPR001584">
    <property type="entry name" value="Integrase_cat-core"/>
</dbReference>
<evidence type="ECO:0000259" key="5">
    <source>
        <dbReference type="PROSITE" id="PS50804"/>
    </source>
</evidence>
<dbReference type="Pfam" id="PF02023">
    <property type="entry name" value="SCAN"/>
    <property type="match status" value="1"/>
</dbReference>
<evidence type="ECO:0000259" key="6">
    <source>
        <dbReference type="PROSITE" id="PS50994"/>
    </source>
</evidence>
<dbReference type="Proteomes" id="UP000694569">
    <property type="component" value="Unplaced"/>
</dbReference>
<sequence>MARLGVTTAVRAQRFQSWAYSSNKAARSQMFDLIHLARKWLQPEINSATKIVETLVMDRYQRGLPASLRRWVNQGDPQTADQLITLVERFIASGEAVQPPSATQSRSPKSQNATRTGKTVQRVRGVEEQGHAENPSDMFPGVQGVPKYNPIIRCFKCHRVGHIARDCMNDEPMDYNEAHSLYSGYDIAGKVDNPHWCTVKVNGRRCNALLDSGSMVTLVTKAILSKVVFNHVKKLGVVCVHGDKREYPTTEVDIETQCGTLKYCVGVVPNLAHDVVIGRDFPYFLELWELPELRQIKEGYVFPFSDVDLDDEFNETTCGPMPVLVGTQPPQSNEPGANSDQAELLGLAGGPVNFKGAQWEDPTLGAVRNDIQVVDGNVTQPGRLLLYPHFEMSDNLLYRVEKKGTDIVKQLLVPQNFRNTVLNLAHNHILGGHLGIDKTKERILRRFYWPGVFAAINRYCTSCPKCQLTAPAPGFRSPLVPLPILDVPFERIAMDLVGPLVKSARGHQYILVVLDYATRYPEAIPLRNGTAKSIAKELMLMFSRVGIPKEVLTDQGTPFMSRVMKELCKLLGIKQLKTSVYHPQTDGLVERFNKTLKSMLRKAIDKDGRNWDLLLPYLMFSIREVPQASTGFSPFELLYGRHPRGLLDVVKETWEQETTPYHSVVEHISQMQDRMEAVMPLVRDYMRKAQEAQRYSYNKNARVRVFQPGDRVLVLVPTVENKFLATWQGPYEVMGKIGEVNYKVSQPGRRKPEQTYHINLLKPWKDREVLVALKPTDLPITDPEVN</sequence>
<dbReference type="SUPFAM" id="SSF50630">
    <property type="entry name" value="Acid proteases"/>
    <property type="match status" value="1"/>
</dbReference>
<dbReference type="InterPro" id="IPR012337">
    <property type="entry name" value="RNaseH-like_sf"/>
</dbReference>
<name>A0A8C5QQ19_9ANUR</name>
<dbReference type="PANTHER" id="PTHR37984:SF15">
    <property type="entry name" value="INTEGRASE CATALYTIC DOMAIN-CONTAINING PROTEIN"/>
    <property type="match status" value="1"/>
</dbReference>
<dbReference type="FunFam" id="3.30.420.10:FF:000032">
    <property type="entry name" value="Retrovirus-related Pol polyprotein from transposon 297-like Protein"/>
    <property type="match status" value="1"/>
</dbReference>
<dbReference type="InterPro" id="IPR036397">
    <property type="entry name" value="RNaseH_sf"/>
</dbReference>
<dbReference type="Pfam" id="PF17921">
    <property type="entry name" value="Integrase_H2C2"/>
    <property type="match status" value="1"/>
</dbReference>
<dbReference type="InterPro" id="IPR003309">
    <property type="entry name" value="SCAN_dom"/>
</dbReference>
<dbReference type="SUPFAM" id="SSF47353">
    <property type="entry name" value="Retrovirus capsid dimerization domain-like"/>
    <property type="match status" value="1"/>
</dbReference>
<keyword evidence="2" id="KW-0479">Metal-binding</keyword>
<dbReference type="AlphaFoldDB" id="A0A8C5QQ19"/>
<dbReference type="OrthoDB" id="6761011at2759"/>
<dbReference type="Pfam" id="PF22938">
    <property type="entry name" value="Integrase_p58_C"/>
    <property type="match status" value="1"/>
</dbReference>
<dbReference type="GO" id="GO:0008270">
    <property type="term" value="F:zinc ion binding"/>
    <property type="evidence" value="ECO:0007669"/>
    <property type="project" value="UniProtKB-KW"/>
</dbReference>
<dbReference type="Pfam" id="PF00665">
    <property type="entry name" value="rve"/>
    <property type="match status" value="1"/>
</dbReference>
<evidence type="ECO:0000256" key="1">
    <source>
        <dbReference type="ARBA" id="ARBA00039658"/>
    </source>
</evidence>
<protein>
    <recommendedName>
        <fullName evidence="1">Gypsy retrotransposon integrase-like protein 1</fullName>
    </recommendedName>
</protein>
<dbReference type="Gene3D" id="4.10.60.10">
    <property type="entry name" value="Zinc finger, CCHC-type"/>
    <property type="match status" value="1"/>
</dbReference>
<dbReference type="CDD" id="cd00303">
    <property type="entry name" value="retropepsin_like"/>
    <property type="match status" value="1"/>
</dbReference>
<dbReference type="InterPro" id="IPR001878">
    <property type="entry name" value="Znf_CCHC"/>
</dbReference>
<keyword evidence="2" id="KW-0862">Zinc</keyword>
<dbReference type="SUPFAM" id="SSF53098">
    <property type="entry name" value="Ribonuclease H-like"/>
    <property type="match status" value="1"/>
</dbReference>
<feature type="domain" description="CCHC-type" evidence="4">
    <location>
        <begin position="153"/>
        <end position="167"/>
    </location>
</feature>
<dbReference type="InterPro" id="IPR036875">
    <property type="entry name" value="Znf_CCHC_sf"/>
</dbReference>
<keyword evidence="8" id="KW-1185">Reference proteome</keyword>
<keyword evidence="2" id="KW-0863">Zinc-finger</keyword>
<evidence type="ECO:0000313" key="7">
    <source>
        <dbReference type="Ensembl" id="ENSLLEP00000041427.1"/>
    </source>
</evidence>
<dbReference type="Gene3D" id="3.30.420.10">
    <property type="entry name" value="Ribonuclease H-like superfamily/Ribonuclease H"/>
    <property type="match status" value="1"/>
</dbReference>
<dbReference type="Gene3D" id="2.40.70.10">
    <property type="entry name" value="Acid Proteases"/>
    <property type="match status" value="1"/>
</dbReference>
<feature type="domain" description="SCAN box" evidence="5">
    <location>
        <begin position="13"/>
        <end position="90"/>
    </location>
</feature>
<feature type="compositionally biased region" description="Polar residues" evidence="3">
    <location>
        <begin position="100"/>
        <end position="119"/>
    </location>
</feature>
<dbReference type="InterPro" id="IPR041588">
    <property type="entry name" value="Integrase_H2C2"/>
</dbReference>
<dbReference type="PROSITE" id="PS50158">
    <property type="entry name" value="ZF_CCHC"/>
    <property type="match status" value="1"/>
</dbReference>
<feature type="region of interest" description="Disordered" evidence="3">
    <location>
        <begin position="96"/>
        <end position="141"/>
    </location>
</feature>
<accession>A0A8C5QQ19</accession>
<dbReference type="SMART" id="SM00343">
    <property type="entry name" value="ZnF_C2HC"/>
    <property type="match status" value="1"/>
</dbReference>
<dbReference type="InterPro" id="IPR021109">
    <property type="entry name" value="Peptidase_aspartic_dom_sf"/>
</dbReference>
<dbReference type="GO" id="GO:0003676">
    <property type="term" value="F:nucleic acid binding"/>
    <property type="evidence" value="ECO:0007669"/>
    <property type="project" value="InterPro"/>
</dbReference>
<feature type="domain" description="Integrase catalytic" evidence="6">
    <location>
        <begin position="484"/>
        <end position="642"/>
    </location>
</feature>
<dbReference type="GO" id="GO:0015074">
    <property type="term" value="P:DNA integration"/>
    <property type="evidence" value="ECO:0007669"/>
    <property type="project" value="InterPro"/>
</dbReference>
<dbReference type="Gene3D" id="1.10.4020.10">
    <property type="entry name" value="DNA breaking-rejoining enzymes"/>
    <property type="match status" value="1"/>
</dbReference>
<dbReference type="SUPFAM" id="SSF57756">
    <property type="entry name" value="Retrovirus zinc finger-like domains"/>
    <property type="match status" value="1"/>
</dbReference>
<dbReference type="PROSITE" id="PS50804">
    <property type="entry name" value="SCAN_BOX"/>
    <property type="match status" value="1"/>
</dbReference>
<dbReference type="InterPro" id="IPR050951">
    <property type="entry name" value="Retrovirus_Pol_polyprotein"/>
</dbReference>